<dbReference type="PANTHER" id="PTHR10443:SF12">
    <property type="entry name" value="DIPEPTIDASE"/>
    <property type="match status" value="1"/>
</dbReference>
<keyword evidence="1" id="KW-0645">Protease</keyword>
<dbReference type="CDD" id="cd01301">
    <property type="entry name" value="rDP_like"/>
    <property type="match status" value="1"/>
</dbReference>
<keyword evidence="1" id="KW-0224">Dipeptidase</keyword>
<dbReference type="InterPro" id="IPR008257">
    <property type="entry name" value="Pept_M19"/>
</dbReference>
<evidence type="ECO:0000256" key="1">
    <source>
        <dbReference type="RuleBase" id="RU341113"/>
    </source>
</evidence>
<comment type="caution">
    <text evidence="2">The sequence shown here is derived from an EMBL/GenBank/DDBJ whole genome shotgun (WGS) entry which is preliminary data.</text>
</comment>
<keyword evidence="1" id="KW-0482">Metalloprotease</keyword>
<dbReference type="EMBL" id="LYUB02000017">
    <property type="protein sequence ID" value="OVF06847.1"/>
    <property type="molecule type" value="Genomic_DNA"/>
</dbReference>
<organism evidence="2 3">
    <name type="scientific">Clavispora lusitaniae</name>
    <name type="common">Candida lusitaniae</name>
    <dbReference type="NCBI Taxonomy" id="36911"/>
    <lineage>
        <taxon>Eukaryota</taxon>
        <taxon>Fungi</taxon>
        <taxon>Dikarya</taxon>
        <taxon>Ascomycota</taxon>
        <taxon>Saccharomycotina</taxon>
        <taxon>Pichiomycetes</taxon>
        <taxon>Metschnikowiaceae</taxon>
        <taxon>Clavispora</taxon>
    </lineage>
</organism>
<dbReference type="AlphaFoldDB" id="A0AA91PWJ2"/>
<keyword evidence="1" id="KW-0862">Zinc</keyword>
<evidence type="ECO:0000313" key="3">
    <source>
        <dbReference type="Proteomes" id="UP000195602"/>
    </source>
</evidence>
<accession>A0AA91PWJ2</accession>
<name>A0AA91PWJ2_CLALS</name>
<dbReference type="PANTHER" id="PTHR10443">
    <property type="entry name" value="MICROSOMAL DIPEPTIDASE"/>
    <property type="match status" value="1"/>
</dbReference>
<dbReference type="KEGG" id="clus:A9F13_17g00616"/>
<dbReference type="Pfam" id="PF01244">
    <property type="entry name" value="Peptidase_M19"/>
    <property type="match status" value="1"/>
</dbReference>
<dbReference type="GO" id="GO:0070573">
    <property type="term" value="F:metallodipeptidase activity"/>
    <property type="evidence" value="ECO:0007669"/>
    <property type="project" value="InterPro"/>
</dbReference>
<comment type="cofactor">
    <cofactor evidence="1">
        <name>Zn(2+)</name>
        <dbReference type="ChEBI" id="CHEBI:29105"/>
    </cofactor>
</comment>
<proteinExistence type="inferred from homology"/>
<dbReference type="PROSITE" id="PS51365">
    <property type="entry name" value="RENAL_DIPEPTIDASE_2"/>
    <property type="match status" value="1"/>
</dbReference>
<reference evidence="2 3" key="1">
    <citation type="submission" date="2017-04" db="EMBL/GenBank/DDBJ databases">
        <title>Draft genome of the yeast Clavispora lusitaniae type strain CBS 6936.</title>
        <authorList>
            <person name="Durrens P."/>
            <person name="Klopp C."/>
            <person name="Biteau N."/>
            <person name="Fitton-Ouhabi V."/>
            <person name="Dementhon K."/>
            <person name="Accoceberry I."/>
            <person name="Sherman D.J."/>
            <person name="Noel T."/>
        </authorList>
    </citation>
    <scope>NUCLEOTIDE SEQUENCE [LARGE SCALE GENOMIC DNA]</scope>
    <source>
        <strain evidence="2 3">CBS 6936</strain>
    </source>
</reference>
<dbReference type="GO" id="GO:0006508">
    <property type="term" value="P:proteolysis"/>
    <property type="evidence" value="ECO:0007669"/>
    <property type="project" value="UniProtKB-KW"/>
</dbReference>
<dbReference type="InterPro" id="IPR032466">
    <property type="entry name" value="Metal_Hydrolase"/>
</dbReference>
<dbReference type="EC" id="3.4.13.19" evidence="1"/>
<comment type="catalytic activity">
    <reaction evidence="1">
        <text>an L-aminoacyl-L-amino acid + H2O = 2 an L-alpha-amino acid</text>
        <dbReference type="Rhea" id="RHEA:48940"/>
        <dbReference type="ChEBI" id="CHEBI:15377"/>
        <dbReference type="ChEBI" id="CHEBI:59869"/>
        <dbReference type="ChEBI" id="CHEBI:77460"/>
        <dbReference type="EC" id="3.4.13.19"/>
    </reaction>
</comment>
<keyword evidence="1" id="KW-0378">Hydrolase</keyword>
<sequence length="411" mass="46262">MDSADRFRALAKNHPIIDAHNDFPYSVRVQLHYEVENDDSFTFKQGLTCHTDLKKLHVGGVGVQFFSCFIECKDDNPLYQNFNKPTTVVRDTTEQIDFVRRLTRMYPDDLKLATCAQDALDAFEKEGKLAIAMGIEGLHQVDASLGVLRTYFDMGVRYATLTHNCDNPFATAASSVAGGLPDKGLSDFGRKCVREMNRLGMMVDLSHVSVQTMHDALEEAQAPVIFSHSSAFALTHHVRNVPDEVLEKVKKNGGVVCINFYPAFIKRPGEDSATIDDAVAHILHVANLIGWDHVGLGSDFDGIPEGPKGLEDVSKYPDLIKKVMEKSQATDEQVAQLMGGNLLRVWKENERVAAELKKEKVIDENWPDRRWEFFSYCKEFPEVYPGSYQKHQNIYKDAQKLDVIGDMKTNN</sequence>
<dbReference type="Proteomes" id="UP000195602">
    <property type="component" value="Unassembled WGS sequence"/>
</dbReference>
<gene>
    <name evidence="2" type="ORF">A9F13_17g00616</name>
</gene>
<dbReference type="Gene3D" id="3.20.20.140">
    <property type="entry name" value="Metal-dependent hydrolases"/>
    <property type="match status" value="1"/>
</dbReference>
<evidence type="ECO:0000313" key="2">
    <source>
        <dbReference type="EMBL" id="OVF06847.1"/>
    </source>
</evidence>
<comment type="similarity">
    <text evidence="1">Belongs to the metallo-dependent hydrolases superfamily. Peptidase M19 family.</text>
</comment>
<protein>
    <recommendedName>
        <fullName evidence="1">Dipeptidase</fullName>
        <ecNumber evidence="1">3.4.13.19</ecNumber>
    </recommendedName>
</protein>
<keyword evidence="1" id="KW-0479">Metal-binding</keyword>
<dbReference type="SUPFAM" id="SSF51556">
    <property type="entry name" value="Metallo-dependent hydrolases"/>
    <property type="match status" value="1"/>
</dbReference>
<dbReference type="GO" id="GO:0046872">
    <property type="term" value="F:metal ion binding"/>
    <property type="evidence" value="ECO:0007669"/>
    <property type="project" value="UniProtKB-UniRule"/>
</dbReference>